<evidence type="ECO:0000256" key="2">
    <source>
        <dbReference type="SAM" id="Phobius"/>
    </source>
</evidence>
<name>A0AA38H4M9_9TREE</name>
<dbReference type="Gene3D" id="1.20.5.510">
    <property type="entry name" value="Single helix bin"/>
    <property type="match status" value="1"/>
</dbReference>
<dbReference type="EMBL" id="JAKWFO010000008">
    <property type="protein sequence ID" value="KAI9634028.1"/>
    <property type="molecule type" value="Genomic_DNA"/>
</dbReference>
<organism evidence="3 4">
    <name type="scientific">Dioszegia hungarica</name>
    <dbReference type="NCBI Taxonomy" id="4972"/>
    <lineage>
        <taxon>Eukaryota</taxon>
        <taxon>Fungi</taxon>
        <taxon>Dikarya</taxon>
        <taxon>Basidiomycota</taxon>
        <taxon>Agaricomycotina</taxon>
        <taxon>Tremellomycetes</taxon>
        <taxon>Tremellales</taxon>
        <taxon>Bulleribasidiaceae</taxon>
        <taxon>Dioszegia</taxon>
    </lineage>
</organism>
<keyword evidence="4" id="KW-1185">Reference proteome</keyword>
<feature type="region of interest" description="Disordered" evidence="1">
    <location>
        <begin position="390"/>
        <end position="487"/>
    </location>
</feature>
<feature type="compositionally biased region" description="Low complexity" evidence="1">
    <location>
        <begin position="515"/>
        <end position="527"/>
    </location>
</feature>
<dbReference type="AlphaFoldDB" id="A0AA38H4M9"/>
<sequence length="598" mass="63554">MNITIDDFSPRLQFFSTAPNGNRTWVRSETADPAVAYCYRNSFTATVGEGDRMVFTFNGSAVWVYGTNWFNHGAFSARIDNKDPVVKTGTSDDRIFQKILHYEGDLDVNKEHTLTLTNLPSASQGKTGTDFYLDIDYIVVQQPIAKRIYTTELDDFSPLIQYSGPPAWDARFPTAPVHHNLTLHATSTAGSTATLQFNGSSVEVFGSLNADNGNYSAIIDGVRKGTFNGTWSELLPDTSLFGVSGLSDGPHTLVLTNIPSGASAGRRNFNIDRIVFNSTVDPSGRGGSAPPSSSSGGQDDSKSTTPIAAIAGGVAGGVVALAIIGGLVWWFLRRKRNMREGGLGKAAQIDLTGDEVKPFRNEGGVSPLEGVYSDEQSSYILVPAATASRDSMGGLDNRNLPRLNIPAPPGSDATSYPPSTVGRSAGPATETPIRPGFYPEQNPFASGASTTSLPYVTTSTLGSTFSPTRSDNLSPSDSRSVYNPNLPPISSRTLSDISAVGIPHADGLPSAVQRTSPTNTSSASSTAYPRDFKSPEAASLVETLRQGVIGETREGVAGDMAGSPGRGRREAEADLLTSSWRYDQLPPPYNSARPESQS</sequence>
<protein>
    <recommendedName>
        <fullName evidence="5">Transmembrane protein</fullName>
    </recommendedName>
</protein>
<keyword evidence="2" id="KW-0472">Membrane</keyword>
<evidence type="ECO:0008006" key="5">
    <source>
        <dbReference type="Google" id="ProtNLM"/>
    </source>
</evidence>
<proteinExistence type="predicted"/>
<feature type="region of interest" description="Disordered" evidence="1">
    <location>
        <begin position="280"/>
        <end position="304"/>
    </location>
</feature>
<evidence type="ECO:0000256" key="1">
    <source>
        <dbReference type="SAM" id="MobiDB-lite"/>
    </source>
</evidence>
<evidence type="ECO:0000313" key="3">
    <source>
        <dbReference type="EMBL" id="KAI9634028.1"/>
    </source>
</evidence>
<dbReference type="GeneID" id="77729440"/>
<feature type="transmembrane region" description="Helical" evidence="2">
    <location>
        <begin position="307"/>
        <end position="332"/>
    </location>
</feature>
<dbReference type="RefSeq" id="XP_052943805.1">
    <property type="nucleotide sequence ID" value="XM_053090235.1"/>
</dbReference>
<dbReference type="Gene3D" id="2.60.120.260">
    <property type="entry name" value="Galactose-binding domain-like"/>
    <property type="match status" value="2"/>
</dbReference>
<dbReference type="Proteomes" id="UP001164286">
    <property type="component" value="Unassembled WGS sequence"/>
</dbReference>
<feature type="compositionally biased region" description="Low complexity" evidence="1">
    <location>
        <begin position="288"/>
        <end position="298"/>
    </location>
</feature>
<keyword evidence="2" id="KW-0812">Transmembrane</keyword>
<keyword evidence="2" id="KW-1133">Transmembrane helix</keyword>
<feature type="compositionally biased region" description="Polar residues" evidence="1">
    <location>
        <begin position="412"/>
        <end position="422"/>
    </location>
</feature>
<feature type="compositionally biased region" description="Polar residues" evidence="1">
    <location>
        <begin position="443"/>
        <end position="487"/>
    </location>
</feature>
<accession>A0AA38H4M9</accession>
<reference evidence="3" key="1">
    <citation type="journal article" date="2022" name="G3 (Bethesda)">
        <title>High quality genome of the basidiomycete yeast Dioszegia hungarica PDD-24b-2 isolated from cloud water.</title>
        <authorList>
            <person name="Jarrige D."/>
            <person name="Haridas S."/>
            <person name="Bleykasten-Grosshans C."/>
            <person name="Joly M."/>
            <person name="Nadalig T."/>
            <person name="Sancelme M."/>
            <person name="Vuilleumier S."/>
            <person name="Grigoriev I.V."/>
            <person name="Amato P."/>
            <person name="Bringel F."/>
        </authorList>
    </citation>
    <scope>NUCLEOTIDE SEQUENCE</scope>
    <source>
        <strain evidence="3">PDD-24b-2</strain>
    </source>
</reference>
<comment type="caution">
    <text evidence="3">The sequence shown here is derived from an EMBL/GenBank/DDBJ whole genome shotgun (WGS) entry which is preliminary data.</text>
</comment>
<feature type="region of interest" description="Disordered" evidence="1">
    <location>
        <begin position="505"/>
        <end position="533"/>
    </location>
</feature>
<evidence type="ECO:0000313" key="4">
    <source>
        <dbReference type="Proteomes" id="UP001164286"/>
    </source>
</evidence>
<gene>
    <name evidence="3" type="ORF">MKK02DRAFT_38700</name>
</gene>
<feature type="region of interest" description="Disordered" evidence="1">
    <location>
        <begin position="546"/>
        <end position="598"/>
    </location>
</feature>